<gene>
    <name evidence="2" type="ORF">PDE_07476</name>
</gene>
<proteinExistence type="predicted"/>
<evidence type="ECO:0000313" key="2">
    <source>
        <dbReference type="EMBL" id="EPS32516.1"/>
    </source>
</evidence>
<keyword evidence="3" id="KW-1185">Reference proteome</keyword>
<name>S7ZUT4_PENO1</name>
<reference evidence="2 3" key="1">
    <citation type="journal article" date="2013" name="PLoS ONE">
        <title>Genomic and secretomic analyses reveal unique features of the lignocellulolytic enzyme system of Penicillium decumbens.</title>
        <authorList>
            <person name="Liu G."/>
            <person name="Zhang L."/>
            <person name="Wei X."/>
            <person name="Zou G."/>
            <person name="Qin Y."/>
            <person name="Ma L."/>
            <person name="Li J."/>
            <person name="Zheng H."/>
            <person name="Wang S."/>
            <person name="Wang C."/>
            <person name="Xun L."/>
            <person name="Zhao G.-P."/>
            <person name="Zhou Z."/>
            <person name="Qu Y."/>
        </authorList>
    </citation>
    <scope>NUCLEOTIDE SEQUENCE [LARGE SCALE GENOMIC DNA]</scope>
    <source>
        <strain evidence="3">114-2 / CGMCC 5302</strain>
    </source>
</reference>
<dbReference type="HOGENOM" id="CLU_1548131_0_0_1"/>
<organism evidence="2 3">
    <name type="scientific">Penicillium oxalicum (strain 114-2 / CGMCC 5302)</name>
    <name type="common">Penicillium decumbens</name>
    <dbReference type="NCBI Taxonomy" id="933388"/>
    <lineage>
        <taxon>Eukaryota</taxon>
        <taxon>Fungi</taxon>
        <taxon>Dikarya</taxon>
        <taxon>Ascomycota</taxon>
        <taxon>Pezizomycotina</taxon>
        <taxon>Eurotiomycetes</taxon>
        <taxon>Eurotiomycetidae</taxon>
        <taxon>Eurotiales</taxon>
        <taxon>Aspergillaceae</taxon>
        <taxon>Penicillium</taxon>
    </lineage>
</organism>
<sequence length="173" mass="18791">MSEVVDAYTWDEGSEHSASFSPDGKTLNHADTPLAQVSRPESWNLSVQNAARPDLGFPFIAHYMKSNLNAIFQSMCTDSIGRDPAGPFGNSDSMNSSPILALNESTEQPPYQPKRGTVHGKAVDTGDLSVARLPSSVTLKRFTSTRELTGVRIAAKDVIGQILWHSIFVTLIT</sequence>
<dbReference type="AlphaFoldDB" id="S7ZUT4"/>
<evidence type="ECO:0000313" key="3">
    <source>
        <dbReference type="Proteomes" id="UP000019376"/>
    </source>
</evidence>
<evidence type="ECO:0000256" key="1">
    <source>
        <dbReference type="SAM" id="MobiDB-lite"/>
    </source>
</evidence>
<dbReference type="Proteomes" id="UP000019376">
    <property type="component" value="Unassembled WGS sequence"/>
</dbReference>
<feature type="region of interest" description="Disordered" evidence="1">
    <location>
        <begin position="1"/>
        <end position="26"/>
    </location>
</feature>
<dbReference type="EMBL" id="KB644414">
    <property type="protein sequence ID" value="EPS32516.1"/>
    <property type="molecule type" value="Genomic_DNA"/>
</dbReference>
<accession>S7ZUT4</accession>
<protein>
    <submittedName>
        <fullName evidence="2">Uncharacterized protein</fullName>
    </submittedName>
</protein>